<keyword evidence="1" id="KW-0472">Membrane</keyword>
<evidence type="ECO:0000313" key="3">
    <source>
        <dbReference type="Proteomes" id="UP000625316"/>
    </source>
</evidence>
<keyword evidence="1" id="KW-1133">Transmembrane helix</keyword>
<reference evidence="2" key="1">
    <citation type="submission" date="2020-10" db="EMBL/GenBank/DDBJ databases">
        <authorList>
            <person name="Castelo-Branco R."/>
            <person name="Eusebio N."/>
            <person name="Adriana R."/>
            <person name="Vieira A."/>
            <person name="Brugerolle De Fraissinette N."/>
            <person name="Rezende De Castro R."/>
            <person name="Schneider M.P."/>
            <person name="Vasconcelos V."/>
            <person name="Leao P.N."/>
        </authorList>
    </citation>
    <scope>NUCLEOTIDE SEQUENCE</scope>
    <source>
        <strain evidence="2">LEGE 11480</strain>
    </source>
</reference>
<comment type="caution">
    <text evidence="2">The sequence shown here is derived from an EMBL/GenBank/DDBJ whole genome shotgun (WGS) entry which is preliminary data.</text>
</comment>
<feature type="transmembrane region" description="Helical" evidence="1">
    <location>
        <begin position="51"/>
        <end position="71"/>
    </location>
</feature>
<evidence type="ECO:0000313" key="2">
    <source>
        <dbReference type="EMBL" id="MBE9028295.1"/>
    </source>
</evidence>
<sequence>MIQPGHQTKAVPIGLTRSKQKFQTYKHALNVVIAMFLVGLIKQHFSGFSGTILVSAVSVFTLAVFAASHTLKRSV</sequence>
<dbReference type="Proteomes" id="UP000625316">
    <property type="component" value="Unassembled WGS sequence"/>
</dbReference>
<dbReference type="RefSeq" id="WP_264323116.1">
    <property type="nucleotide sequence ID" value="NZ_JADEXQ010000002.1"/>
</dbReference>
<dbReference type="EMBL" id="JADEXQ010000002">
    <property type="protein sequence ID" value="MBE9028295.1"/>
    <property type="molecule type" value="Genomic_DNA"/>
</dbReference>
<name>A0A928Z2D8_9CYAN</name>
<evidence type="ECO:0000256" key="1">
    <source>
        <dbReference type="SAM" id="Phobius"/>
    </source>
</evidence>
<protein>
    <submittedName>
        <fullName evidence="2">Uncharacterized protein</fullName>
    </submittedName>
</protein>
<feature type="transmembrane region" description="Helical" evidence="1">
    <location>
        <begin position="27"/>
        <end position="45"/>
    </location>
</feature>
<gene>
    <name evidence="2" type="ORF">IQ266_00810</name>
</gene>
<organism evidence="2 3">
    <name type="scientific">Romeriopsis navalis LEGE 11480</name>
    <dbReference type="NCBI Taxonomy" id="2777977"/>
    <lineage>
        <taxon>Bacteria</taxon>
        <taxon>Bacillati</taxon>
        <taxon>Cyanobacteriota</taxon>
        <taxon>Cyanophyceae</taxon>
        <taxon>Leptolyngbyales</taxon>
        <taxon>Leptolyngbyaceae</taxon>
        <taxon>Romeriopsis</taxon>
        <taxon>Romeriopsis navalis</taxon>
    </lineage>
</organism>
<keyword evidence="1" id="KW-0812">Transmembrane</keyword>
<keyword evidence="3" id="KW-1185">Reference proteome</keyword>
<dbReference type="AlphaFoldDB" id="A0A928Z2D8"/>
<proteinExistence type="predicted"/>
<accession>A0A928Z2D8</accession>